<feature type="transmembrane region" description="Helical" evidence="5">
    <location>
        <begin position="82"/>
        <end position="100"/>
    </location>
</feature>
<dbReference type="GO" id="GO:0016020">
    <property type="term" value="C:membrane"/>
    <property type="evidence" value="ECO:0007669"/>
    <property type="project" value="UniProtKB-SubCell"/>
</dbReference>
<feature type="transmembrane region" description="Helical" evidence="5">
    <location>
        <begin position="214"/>
        <end position="234"/>
    </location>
</feature>
<evidence type="ECO:0000256" key="5">
    <source>
        <dbReference type="SAM" id="Phobius"/>
    </source>
</evidence>
<feature type="transmembrane region" description="Helical" evidence="5">
    <location>
        <begin position="187"/>
        <end position="208"/>
    </location>
</feature>
<reference evidence="7 8" key="2">
    <citation type="submission" date="2016-08" db="EMBL/GenBank/DDBJ databases">
        <title>Pervasive Adenine N6-methylation of Active Genes in Fungi.</title>
        <authorList>
            <consortium name="DOE Joint Genome Institute"/>
            <person name="Mondo S.J."/>
            <person name="Dannebaum R.O."/>
            <person name="Kuo R.C."/>
            <person name="Labutti K."/>
            <person name="Haridas S."/>
            <person name="Kuo A."/>
            <person name="Salamov A."/>
            <person name="Ahrendt S.R."/>
            <person name="Lipzen A."/>
            <person name="Sullivan W."/>
            <person name="Andreopoulos W.B."/>
            <person name="Clum A."/>
            <person name="Lindquist E."/>
            <person name="Daum C."/>
            <person name="Ramamoorthy G.K."/>
            <person name="Gryganskyi A."/>
            <person name="Culley D."/>
            <person name="Magnuson J.K."/>
            <person name="James T.Y."/>
            <person name="O'Malley M.A."/>
            <person name="Stajich J.E."/>
            <person name="Spatafora J.W."/>
            <person name="Visel A."/>
            <person name="Grigoriev I.V."/>
        </authorList>
    </citation>
    <scope>NUCLEOTIDE SEQUENCE [LARGE SCALE GENOMIC DNA]</scope>
    <source>
        <strain evidence="7 8">S4</strain>
    </source>
</reference>
<feature type="domain" description="SLC26A/SulP transporter" evidence="6">
    <location>
        <begin position="30"/>
        <end position="454"/>
    </location>
</feature>
<comment type="subcellular location">
    <subcellularLocation>
        <location evidence="1">Membrane</location>
        <topology evidence="1">Multi-pass membrane protein</topology>
    </subcellularLocation>
</comment>
<feature type="transmembrane region" description="Helical" evidence="5">
    <location>
        <begin position="316"/>
        <end position="337"/>
    </location>
</feature>
<dbReference type="PANTHER" id="PTHR11814">
    <property type="entry name" value="SULFATE TRANSPORTER"/>
    <property type="match status" value="1"/>
</dbReference>
<evidence type="ECO:0000259" key="6">
    <source>
        <dbReference type="Pfam" id="PF00916"/>
    </source>
</evidence>
<evidence type="ECO:0000256" key="3">
    <source>
        <dbReference type="ARBA" id="ARBA00022989"/>
    </source>
</evidence>
<evidence type="ECO:0000256" key="4">
    <source>
        <dbReference type="ARBA" id="ARBA00023136"/>
    </source>
</evidence>
<dbReference type="OrthoDB" id="288203at2759"/>
<feature type="transmembrane region" description="Helical" evidence="5">
    <location>
        <begin position="391"/>
        <end position="416"/>
    </location>
</feature>
<feature type="transmembrane region" description="Helical" evidence="5">
    <location>
        <begin position="112"/>
        <end position="131"/>
    </location>
</feature>
<feature type="transmembrane region" description="Helical" evidence="5">
    <location>
        <begin position="357"/>
        <end position="379"/>
    </location>
</feature>
<sequence length="560" mass="61660">MGRFKFSITDYIPILGWLPEYFRHGIKTGLSGDIVAGLTVGVLIMPQAIAYAQLAGLPPVQGLYSSLVPMIVYFFFGTSKPLSVGPVSMVSLSVATALTGNKDMPESERVKYAVIINFFVGITYILMGFARLGNIIDYIQEPIISGFTSAAAVIVIVGQLPSFLGLQIDNQSSNTFMLFIQSIQYIGTIRVIPCVMAFCSLALNFFIVKRFPSLPSSLIITIGTAILTWIVYLFTESTSVGPAMFSFFELAGGQLTNATTFSSNITTHMTKNRFMALNEKEVEKYVSQYLPVIGEIKPGLPKFYIPRPFSRTESPLVGFWIVTPVILVILLGFMESISISKKYAEIQNYKLNCNQELIALGLANLGGSFFSCYSVAGSFSRTAVNAKSGATSLFASLITACLIAVFLYGFTFLLYYVPKCTLAVILILAVYGLVDIKLIKKYIKHKKILELCFFFAVFLATVCYNTTAGLVVGTVLNIIHMIIKKRRGESLTPEDGKTQPMVQSNELIITPDEENNNNNNNSEQGFRLIENDENGNSASSLNINVKSEEIEMQKLTNEKV</sequence>
<keyword evidence="4 5" id="KW-0472">Membrane</keyword>
<evidence type="ECO:0000256" key="2">
    <source>
        <dbReference type="ARBA" id="ARBA00022692"/>
    </source>
</evidence>
<feature type="transmembrane region" description="Helical" evidence="5">
    <location>
        <begin position="34"/>
        <end position="52"/>
    </location>
</feature>
<organism evidence="7 8">
    <name type="scientific">Anaeromyces robustus</name>
    <dbReference type="NCBI Taxonomy" id="1754192"/>
    <lineage>
        <taxon>Eukaryota</taxon>
        <taxon>Fungi</taxon>
        <taxon>Fungi incertae sedis</taxon>
        <taxon>Chytridiomycota</taxon>
        <taxon>Chytridiomycota incertae sedis</taxon>
        <taxon>Neocallimastigomycetes</taxon>
        <taxon>Neocallimastigales</taxon>
        <taxon>Neocallimastigaceae</taxon>
        <taxon>Anaeromyces</taxon>
    </lineage>
</organism>
<feature type="transmembrane region" description="Helical" evidence="5">
    <location>
        <begin position="143"/>
        <end position="166"/>
    </location>
</feature>
<feature type="transmembrane region" description="Helical" evidence="5">
    <location>
        <begin position="451"/>
        <end position="483"/>
    </location>
</feature>
<dbReference type="InterPro" id="IPR011547">
    <property type="entry name" value="SLC26A/SulP_dom"/>
</dbReference>
<evidence type="ECO:0000313" key="7">
    <source>
        <dbReference type="EMBL" id="ORX64733.1"/>
    </source>
</evidence>
<keyword evidence="2 5" id="KW-0812">Transmembrane</keyword>
<accession>A0A1Y1VU76</accession>
<proteinExistence type="predicted"/>
<dbReference type="Proteomes" id="UP000193944">
    <property type="component" value="Unassembled WGS sequence"/>
</dbReference>
<protein>
    <recommendedName>
        <fullName evidence="6">SLC26A/SulP transporter domain-containing protein</fullName>
    </recommendedName>
</protein>
<dbReference type="AlphaFoldDB" id="A0A1Y1VU76"/>
<dbReference type="EMBL" id="MCFG01000502">
    <property type="protein sequence ID" value="ORX64733.1"/>
    <property type="molecule type" value="Genomic_DNA"/>
</dbReference>
<evidence type="ECO:0000313" key="8">
    <source>
        <dbReference type="Proteomes" id="UP000193944"/>
    </source>
</evidence>
<dbReference type="GO" id="GO:0055085">
    <property type="term" value="P:transmembrane transport"/>
    <property type="evidence" value="ECO:0007669"/>
    <property type="project" value="InterPro"/>
</dbReference>
<keyword evidence="8" id="KW-1185">Reference proteome</keyword>
<name>A0A1Y1VU76_9FUNG</name>
<dbReference type="STRING" id="1754192.A0A1Y1VU76"/>
<evidence type="ECO:0000256" key="1">
    <source>
        <dbReference type="ARBA" id="ARBA00004141"/>
    </source>
</evidence>
<keyword evidence="3 5" id="KW-1133">Transmembrane helix</keyword>
<dbReference type="Pfam" id="PF00916">
    <property type="entry name" value="Sulfate_transp"/>
    <property type="match status" value="1"/>
</dbReference>
<feature type="transmembrane region" description="Helical" evidence="5">
    <location>
        <begin position="422"/>
        <end position="439"/>
    </location>
</feature>
<reference evidence="7 8" key="1">
    <citation type="submission" date="2016-08" db="EMBL/GenBank/DDBJ databases">
        <title>A Parts List for Fungal Cellulosomes Revealed by Comparative Genomics.</title>
        <authorList>
            <consortium name="DOE Joint Genome Institute"/>
            <person name="Haitjema C.H."/>
            <person name="Gilmore S.P."/>
            <person name="Henske J.K."/>
            <person name="Solomon K.V."/>
            <person name="De Groot R."/>
            <person name="Kuo A."/>
            <person name="Mondo S.J."/>
            <person name="Salamov A.A."/>
            <person name="Labutti K."/>
            <person name="Zhao Z."/>
            <person name="Chiniquy J."/>
            <person name="Barry K."/>
            <person name="Brewer H.M."/>
            <person name="Purvine S.O."/>
            <person name="Wright A.T."/>
            <person name="Boxma B."/>
            <person name="Van Alen T."/>
            <person name="Hackstein J.H."/>
            <person name="Baker S.E."/>
            <person name="Grigoriev I.V."/>
            <person name="O'Malley M.A."/>
        </authorList>
    </citation>
    <scope>NUCLEOTIDE SEQUENCE [LARGE SCALE GENOMIC DNA]</scope>
    <source>
        <strain evidence="7 8">S4</strain>
    </source>
</reference>
<gene>
    <name evidence="7" type="ORF">BCR32DRAFT_226430</name>
</gene>
<comment type="caution">
    <text evidence="7">The sequence shown here is derived from an EMBL/GenBank/DDBJ whole genome shotgun (WGS) entry which is preliminary data.</text>
</comment>
<dbReference type="InterPro" id="IPR001902">
    <property type="entry name" value="SLC26A/SulP_fam"/>
</dbReference>